<sequence length="368" mass="38941">MSLYPAGSGTEELSERARWHLGGLLTIRMAGADSNGSIGVVEERALRGYATPAHVHGREDETLFVIEGELEYSVDGRPGIATAGEAVFLPRGLAHNFRVVSAEAHFLVIITPGGFEEFFQEVSPPATAAGLPGPDDHPHTDPALMTTAAADRGTTVFRGAEPVVAAARTVTASDDPVEVARAYRAVEDAVAGPVPAPLDTLVGPLLEAAGLVGANPAHARALILLGILVERGDPADRRVHEAVPDLLGLLRPDAPRAVVLAFTYFLAHFPEHADAVRAAVDPLGLSDADLGRLLRCLAAPDAARIGRVWPTPTVWELDAAEREVDRAWRATLRLDDAETLTLWESETTALLAYLGARAENAVTGSDRA</sequence>
<comment type="caution">
    <text evidence="2">The sequence shown here is derived from an EMBL/GenBank/DDBJ whole genome shotgun (WGS) entry which is preliminary data.</text>
</comment>
<reference evidence="2" key="1">
    <citation type="submission" date="2022-08" db="EMBL/GenBank/DDBJ databases">
        <authorList>
            <person name="Tistechok S."/>
            <person name="Samborskyy M."/>
            <person name="Roman I."/>
        </authorList>
    </citation>
    <scope>NUCLEOTIDE SEQUENCE</scope>
    <source>
        <strain evidence="2">DSM 103496</strain>
    </source>
</reference>
<feature type="domain" description="Cupin type-2" evidence="1">
    <location>
        <begin position="50"/>
        <end position="109"/>
    </location>
</feature>
<protein>
    <submittedName>
        <fullName evidence="2">Cupin domain-containing protein</fullName>
    </submittedName>
</protein>
<proteinExistence type="predicted"/>
<dbReference type="InterPro" id="IPR053146">
    <property type="entry name" value="QDO-like"/>
</dbReference>
<keyword evidence="3" id="KW-1185">Reference proteome</keyword>
<dbReference type="Pfam" id="PF07883">
    <property type="entry name" value="Cupin_2"/>
    <property type="match status" value="1"/>
</dbReference>
<name>A0A9X2VMM1_9PSEU</name>
<evidence type="ECO:0000259" key="1">
    <source>
        <dbReference type="Pfam" id="PF07883"/>
    </source>
</evidence>
<dbReference type="AlphaFoldDB" id="A0A9X2VMM1"/>
<dbReference type="SUPFAM" id="SSF51182">
    <property type="entry name" value="RmlC-like cupins"/>
    <property type="match status" value="1"/>
</dbReference>
<dbReference type="PANTHER" id="PTHR36440:SF1">
    <property type="entry name" value="PUTATIVE (AFU_ORTHOLOGUE AFUA_8G07350)-RELATED"/>
    <property type="match status" value="1"/>
</dbReference>
<organism evidence="2 3">
    <name type="scientific">Umezawaea endophytica</name>
    <dbReference type="NCBI Taxonomy" id="1654476"/>
    <lineage>
        <taxon>Bacteria</taxon>
        <taxon>Bacillati</taxon>
        <taxon>Actinomycetota</taxon>
        <taxon>Actinomycetes</taxon>
        <taxon>Pseudonocardiales</taxon>
        <taxon>Pseudonocardiaceae</taxon>
        <taxon>Umezawaea</taxon>
    </lineage>
</organism>
<dbReference type="EMBL" id="JANYMP010000010">
    <property type="protein sequence ID" value="MCS7479395.1"/>
    <property type="molecule type" value="Genomic_DNA"/>
</dbReference>
<evidence type="ECO:0000313" key="3">
    <source>
        <dbReference type="Proteomes" id="UP001141259"/>
    </source>
</evidence>
<dbReference type="Proteomes" id="UP001141259">
    <property type="component" value="Unassembled WGS sequence"/>
</dbReference>
<dbReference type="PANTHER" id="PTHR36440">
    <property type="entry name" value="PUTATIVE (AFU_ORTHOLOGUE AFUA_8G07350)-RELATED"/>
    <property type="match status" value="1"/>
</dbReference>
<dbReference type="InterPro" id="IPR013096">
    <property type="entry name" value="Cupin_2"/>
</dbReference>
<evidence type="ECO:0000313" key="2">
    <source>
        <dbReference type="EMBL" id="MCS7479395.1"/>
    </source>
</evidence>
<accession>A0A9X2VMM1</accession>
<gene>
    <name evidence="2" type="ORF">NZH93_21230</name>
</gene>
<dbReference type="Gene3D" id="2.60.120.10">
    <property type="entry name" value="Jelly Rolls"/>
    <property type="match status" value="1"/>
</dbReference>
<dbReference type="InterPro" id="IPR014710">
    <property type="entry name" value="RmlC-like_jellyroll"/>
</dbReference>
<dbReference type="RefSeq" id="WP_259624901.1">
    <property type="nucleotide sequence ID" value="NZ_JANYMP010000010.1"/>
</dbReference>
<dbReference type="InterPro" id="IPR011051">
    <property type="entry name" value="RmlC_Cupin_sf"/>
</dbReference>